<dbReference type="AlphaFoldDB" id="A0A329MBA5"/>
<feature type="region of interest" description="Disordered" evidence="1">
    <location>
        <begin position="98"/>
        <end position="144"/>
    </location>
</feature>
<name>A0A329MBA5_9BACL</name>
<dbReference type="OrthoDB" id="2661156at2"/>
<keyword evidence="3" id="KW-1185">Reference proteome</keyword>
<reference evidence="2 3" key="1">
    <citation type="journal article" date="2009" name="Int. J. Syst. Evol. Microbiol.">
        <title>Paenibacillus contaminans sp. nov., isolated from a contaminated laboratory plate.</title>
        <authorList>
            <person name="Chou J.H."/>
            <person name="Lee J.H."/>
            <person name="Lin M.C."/>
            <person name="Chang P.S."/>
            <person name="Arun A.B."/>
            <person name="Young C.C."/>
            <person name="Chen W.M."/>
        </authorList>
    </citation>
    <scope>NUCLEOTIDE SEQUENCE [LARGE SCALE GENOMIC DNA]</scope>
    <source>
        <strain evidence="2 3">CKOBP-6</strain>
    </source>
</reference>
<gene>
    <name evidence="2" type="ORF">DQG23_28800</name>
</gene>
<sequence>MHLAPIYFQFAESRAAYQAMDTLHELGFRANWIDHAHPEHKPTLQVYIENNDLTSALEITQSFGGTLLETDEGESESQAYTSAYGLNGIPIPAHLVNEDLPEGYMSPADGDGGAFRGTTSDNSDDKPFDPSDDDYSQFSAGIHM</sequence>
<organism evidence="2 3">
    <name type="scientific">Paenibacillus contaminans</name>
    <dbReference type="NCBI Taxonomy" id="450362"/>
    <lineage>
        <taxon>Bacteria</taxon>
        <taxon>Bacillati</taxon>
        <taxon>Bacillota</taxon>
        <taxon>Bacilli</taxon>
        <taxon>Bacillales</taxon>
        <taxon>Paenibacillaceae</taxon>
        <taxon>Paenibacillus</taxon>
    </lineage>
</organism>
<dbReference type="Proteomes" id="UP000250369">
    <property type="component" value="Unassembled WGS sequence"/>
</dbReference>
<comment type="caution">
    <text evidence="2">The sequence shown here is derived from an EMBL/GenBank/DDBJ whole genome shotgun (WGS) entry which is preliminary data.</text>
</comment>
<evidence type="ECO:0000313" key="2">
    <source>
        <dbReference type="EMBL" id="RAV16416.1"/>
    </source>
</evidence>
<dbReference type="EMBL" id="QMFB01000021">
    <property type="protein sequence ID" value="RAV16416.1"/>
    <property type="molecule type" value="Genomic_DNA"/>
</dbReference>
<accession>A0A329MBA5</accession>
<evidence type="ECO:0000313" key="3">
    <source>
        <dbReference type="Proteomes" id="UP000250369"/>
    </source>
</evidence>
<evidence type="ECO:0000256" key="1">
    <source>
        <dbReference type="SAM" id="MobiDB-lite"/>
    </source>
</evidence>
<proteinExistence type="predicted"/>
<dbReference type="RefSeq" id="WP_113034496.1">
    <property type="nucleotide sequence ID" value="NZ_QMFB01000021.1"/>
</dbReference>
<protein>
    <submittedName>
        <fullName evidence="2">Uncharacterized protein</fullName>
    </submittedName>
</protein>